<dbReference type="EMBL" id="BPLR01003517">
    <property type="protein sequence ID" value="GIX85485.1"/>
    <property type="molecule type" value="Genomic_DNA"/>
</dbReference>
<organism evidence="1 2">
    <name type="scientific">Caerostris extrusa</name>
    <name type="common">Bark spider</name>
    <name type="synonym">Caerostris bankana</name>
    <dbReference type="NCBI Taxonomy" id="172846"/>
    <lineage>
        <taxon>Eukaryota</taxon>
        <taxon>Metazoa</taxon>
        <taxon>Ecdysozoa</taxon>
        <taxon>Arthropoda</taxon>
        <taxon>Chelicerata</taxon>
        <taxon>Arachnida</taxon>
        <taxon>Araneae</taxon>
        <taxon>Araneomorphae</taxon>
        <taxon>Entelegynae</taxon>
        <taxon>Araneoidea</taxon>
        <taxon>Araneidae</taxon>
        <taxon>Caerostris</taxon>
    </lineage>
</organism>
<proteinExistence type="predicted"/>
<reference evidence="1 2" key="1">
    <citation type="submission" date="2021-06" db="EMBL/GenBank/DDBJ databases">
        <title>Caerostris extrusa draft genome.</title>
        <authorList>
            <person name="Kono N."/>
            <person name="Arakawa K."/>
        </authorList>
    </citation>
    <scope>NUCLEOTIDE SEQUENCE [LARGE SCALE GENOMIC DNA]</scope>
</reference>
<gene>
    <name evidence="1" type="ORF">CEXT_579071</name>
</gene>
<accession>A0AAV4NMF9</accession>
<dbReference type="AlphaFoldDB" id="A0AAV4NMF9"/>
<sequence>MNLAIVYEEPYFRHKLNLCQMTSFRKLEFTDQSQGQTFSNNVRGFTKFVIQTLISNVFNNRTEHNTCNITQHYASKKHSSPHKCYSIIPIQLFPESLSTRGSNTACPRSRQRAFMNLAIVYEEPYLLHKLNLCQITSFRKLEFTDQSQGQTFSNNVRGFTSPLPSVLLLQCEHTISSFAPFTTKGVGG</sequence>
<evidence type="ECO:0000313" key="2">
    <source>
        <dbReference type="Proteomes" id="UP001054945"/>
    </source>
</evidence>
<evidence type="ECO:0000313" key="1">
    <source>
        <dbReference type="EMBL" id="GIX85485.1"/>
    </source>
</evidence>
<comment type="caution">
    <text evidence="1">The sequence shown here is derived from an EMBL/GenBank/DDBJ whole genome shotgun (WGS) entry which is preliminary data.</text>
</comment>
<dbReference type="Proteomes" id="UP001054945">
    <property type="component" value="Unassembled WGS sequence"/>
</dbReference>
<name>A0AAV4NMF9_CAEEX</name>
<keyword evidence="2" id="KW-1185">Reference proteome</keyword>
<protein>
    <submittedName>
        <fullName evidence="1">Uncharacterized protein</fullName>
    </submittedName>
</protein>